<dbReference type="EMBL" id="JAOQNS010000013">
    <property type="protein sequence ID" value="MCW2309535.1"/>
    <property type="molecule type" value="Genomic_DNA"/>
</dbReference>
<feature type="domain" description="RES" evidence="1">
    <location>
        <begin position="2"/>
        <end position="128"/>
    </location>
</feature>
<dbReference type="InterPro" id="IPR014914">
    <property type="entry name" value="RES_dom"/>
</dbReference>
<reference evidence="3" key="1">
    <citation type="submission" date="2023-07" db="EMBL/GenBank/DDBJ databases">
        <title>Genome sequencing of Purple Non-Sulfur Bacteria from various extreme environments.</title>
        <authorList>
            <person name="Mayer M."/>
        </authorList>
    </citation>
    <scope>NUCLEOTIDE SEQUENCE [LARGE SCALE GENOMIC DNA]</scope>
    <source>
        <strain evidence="3">DSM 17935</strain>
    </source>
</reference>
<dbReference type="Proteomes" id="UP001209755">
    <property type="component" value="Unassembled WGS sequence"/>
</dbReference>
<proteinExistence type="predicted"/>
<comment type="caution">
    <text evidence="2">The sequence shown here is derived from an EMBL/GenBank/DDBJ whole genome shotgun (WGS) entry which is preliminary data.</text>
</comment>
<dbReference type="Pfam" id="PF08808">
    <property type="entry name" value="RES"/>
    <property type="match status" value="1"/>
</dbReference>
<accession>A0ABT3HGJ8</accession>
<evidence type="ECO:0000313" key="3">
    <source>
        <dbReference type="Proteomes" id="UP001209755"/>
    </source>
</evidence>
<name>A0ABT3HGJ8_9HYPH</name>
<organism evidence="2 3">
    <name type="scientific">Rhodobium gokarnense</name>
    <dbReference type="NCBI Taxonomy" id="364296"/>
    <lineage>
        <taxon>Bacteria</taxon>
        <taxon>Pseudomonadati</taxon>
        <taxon>Pseudomonadota</taxon>
        <taxon>Alphaproteobacteria</taxon>
        <taxon>Hyphomicrobiales</taxon>
        <taxon>Rhodobiaceae</taxon>
        <taxon>Rhodobium</taxon>
    </lineage>
</organism>
<evidence type="ECO:0000259" key="1">
    <source>
        <dbReference type="Pfam" id="PF08808"/>
    </source>
</evidence>
<sequence length="136" mass="14872">MPALYLGATLDGALNEVSHGFENRIEPSMVVSHDVDCGDIVDLCDGEERERRGIAEADMACAWGSVMLRGEMPPSWKIAEALVADGAAGILTPSFANGAKPEHVNLVLWDWAEDGPHRVTVYDPNDRLPNNDQSWR</sequence>
<protein>
    <submittedName>
        <fullName evidence="2">RES domain-containing protein</fullName>
    </submittedName>
</protein>
<gene>
    <name evidence="2" type="ORF">M2319_003891</name>
</gene>
<keyword evidence="3" id="KW-1185">Reference proteome</keyword>
<evidence type="ECO:0000313" key="2">
    <source>
        <dbReference type="EMBL" id="MCW2309535.1"/>
    </source>
</evidence>